<sequence length="244" mass="27710">MHDATLAPPLTFFHTLPMPCPYLPGLQERRLVCDLSTRRGRHAHDTLARAGFRRTQHLAYRPACAGCSGCVPVRLRTADFRWTRGHRRVLRSNADLLGEEVPNEATREQFELFSRYQAGRHGDGEMALMDYPDYAAMVERSPIETALIEYRDPRKILWATVLIDRQDDGLSAVYSFFEPGADKRALGRFMILDLVRRSAAQGLPYVYLGYWVEGSRKMAYKTQYQPVEGLGPGGWSELTDPATD</sequence>
<comment type="catalytic activity">
    <reaction evidence="4">
        <text>N-terminal L-aspartyl-[protein] + L-leucyl-tRNA(Leu) = N-terminal L-leucyl-L-aspartyl-[protein] + tRNA(Leu) + H(+)</text>
        <dbReference type="Rhea" id="RHEA:50420"/>
        <dbReference type="Rhea" id="RHEA-COMP:9613"/>
        <dbReference type="Rhea" id="RHEA-COMP:9622"/>
        <dbReference type="Rhea" id="RHEA-COMP:12669"/>
        <dbReference type="Rhea" id="RHEA-COMP:12674"/>
        <dbReference type="ChEBI" id="CHEBI:15378"/>
        <dbReference type="ChEBI" id="CHEBI:64720"/>
        <dbReference type="ChEBI" id="CHEBI:78442"/>
        <dbReference type="ChEBI" id="CHEBI:78494"/>
        <dbReference type="ChEBI" id="CHEBI:133042"/>
        <dbReference type="EC" id="2.3.2.29"/>
    </reaction>
</comment>
<dbReference type="NCBIfam" id="NF002346">
    <property type="entry name" value="PRK01305.2-3"/>
    <property type="match status" value="1"/>
</dbReference>
<keyword evidence="2 4" id="KW-0808">Transferase</keyword>
<dbReference type="GO" id="GO:0004057">
    <property type="term" value="F:arginyl-tRNA--protein transferase activity"/>
    <property type="evidence" value="ECO:0007669"/>
    <property type="project" value="InterPro"/>
</dbReference>
<comment type="similarity">
    <text evidence="4">Belongs to the R-transferase family. Bpt subfamily.</text>
</comment>
<gene>
    <name evidence="7" type="primary">ate</name>
    <name evidence="4" type="synonym">bpt</name>
    <name evidence="7" type="ORF">GCM10017083_19900</name>
</gene>
<dbReference type="SUPFAM" id="SSF55729">
    <property type="entry name" value="Acyl-CoA N-acyltransferases (Nat)"/>
    <property type="match status" value="1"/>
</dbReference>
<dbReference type="PIRSF" id="PIRSF037208">
    <property type="entry name" value="ATE_pro_prd"/>
    <property type="match status" value="1"/>
</dbReference>
<evidence type="ECO:0000313" key="8">
    <source>
        <dbReference type="Proteomes" id="UP000630353"/>
    </source>
</evidence>
<protein>
    <recommendedName>
        <fullName evidence="4">Aspartate/glutamate leucyltransferase</fullName>
        <ecNumber evidence="4">2.3.2.29</ecNumber>
    </recommendedName>
</protein>
<evidence type="ECO:0000256" key="1">
    <source>
        <dbReference type="ARBA" id="ARBA00022490"/>
    </source>
</evidence>
<dbReference type="PANTHER" id="PTHR21367:SF1">
    <property type="entry name" value="ARGINYL-TRNA--PROTEIN TRANSFERASE 1"/>
    <property type="match status" value="1"/>
</dbReference>
<evidence type="ECO:0000259" key="6">
    <source>
        <dbReference type="Pfam" id="PF04377"/>
    </source>
</evidence>
<proteinExistence type="inferred from homology"/>
<dbReference type="EC" id="2.3.2.29" evidence="4"/>
<dbReference type="RefSeq" id="WP_189988919.1">
    <property type="nucleotide sequence ID" value="NZ_BMZS01000004.1"/>
</dbReference>
<dbReference type="NCBIfam" id="NF002343">
    <property type="entry name" value="PRK01305.1-4"/>
    <property type="match status" value="1"/>
</dbReference>
<dbReference type="GO" id="GO:0071596">
    <property type="term" value="P:ubiquitin-dependent protein catabolic process via the N-end rule pathway"/>
    <property type="evidence" value="ECO:0007669"/>
    <property type="project" value="InterPro"/>
</dbReference>
<dbReference type="GO" id="GO:0008914">
    <property type="term" value="F:leucyl-tRNA--protein transferase activity"/>
    <property type="evidence" value="ECO:0007669"/>
    <property type="project" value="UniProtKB-UniRule"/>
</dbReference>
<feature type="domain" description="N-end rule aminoacyl transferase C-terminal" evidence="6">
    <location>
        <begin position="108"/>
        <end position="229"/>
    </location>
</feature>
<dbReference type="InterPro" id="IPR007472">
    <property type="entry name" value="N-end_Aminoacyl_Trfase_C"/>
</dbReference>
<dbReference type="Proteomes" id="UP000630353">
    <property type="component" value="Unassembled WGS sequence"/>
</dbReference>
<accession>A0A918XR17</accession>
<evidence type="ECO:0000256" key="4">
    <source>
        <dbReference type="HAMAP-Rule" id="MF_00689"/>
    </source>
</evidence>
<reference evidence="7" key="1">
    <citation type="journal article" date="2014" name="Int. J. Syst. Evol. Microbiol.">
        <title>Complete genome sequence of Corynebacterium casei LMG S-19264T (=DSM 44701T), isolated from a smear-ripened cheese.</title>
        <authorList>
            <consortium name="US DOE Joint Genome Institute (JGI-PGF)"/>
            <person name="Walter F."/>
            <person name="Albersmeier A."/>
            <person name="Kalinowski J."/>
            <person name="Ruckert C."/>
        </authorList>
    </citation>
    <scope>NUCLEOTIDE SEQUENCE</scope>
    <source>
        <strain evidence="7">KCTC 42651</strain>
    </source>
</reference>
<dbReference type="InterPro" id="IPR030700">
    <property type="entry name" value="N-end_Aminoacyl_Trfase"/>
</dbReference>
<keyword evidence="8" id="KW-1185">Reference proteome</keyword>
<dbReference type="EMBL" id="BMZS01000004">
    <property type="protein sequence ID" value="GHD48614.1"/>
    <property type="molecule type" value="Genomic_DNA"/>
</dbReference>
<evidence type="ECO:0000256" key="2">
    <source>
        <dbReference type="ARBA" id="ARBA00022679"/>
    </source>
</evidence>
<comment type="catalytic activity">
    <reaction evidence="4">
        <text>N-terminal L-glutamyl-[protein] + L-leucyl-tRNA(Leu) = N-terminal L-leucyl-L-glutamyl-[protein] + tRNA(Leu) + H(+)</text>
        <dbReference type="Rhea" id="RHEA:50412"/>
        <dbReference type="Rhea" id="RHEA-COMP:9613"/>
        <dbReference type="Rhea" id="RHEA-COMP:9622"/>
        <dbReference type="Rhea" id="RHEA-COMP:12664"/>
        <dbReference type="Rhea" id="RHEA-COMP:12668"/>
        <dbReference type="ChEBI" id="CHEBI:15378"/>
        <dbReference type="ChEBI" id="CHEBI:64721"/>
        <dbReference type="ChEBI" id="CHEBI:78442"/>
        <dbReference type="ChEBI" id="CHEBI:78494"/>
        <dbReference type="ChEBI" id="CHEBI:133041"/>
        <dbReference type="EC" id="2.3.2.29"/>
    </reaction>
</comment>
<reference evidence="7" key="2">
    <citation type="submission" date="2020-09" db="EMBL/GenBank/DDBJ databases">
        <authorList>
            <person name="Sun Q."/>
            <person name="Kim S."/>
        </authorList>
    </citation>
    <scope>NUCLEOTIDE SEQUENCE</scope>
    <source>
        <strain evidence="7">KCTC 42651</strain>
    </source>
</reference>
<keyword evidence="3 4" id="KW-0012">Acyltransferase</keyword>
<dbReference type="HAMAP" id="MF_00689">
    <property type="entry name" value="Bpt"/>
    <property type="match status" value="1"/>
</dbReference>
<evidence type="ECO:0000313" key="7">
    <source>
        <dbReference type="EMBL" id="GHD48614.1"/>
    </source>
</evidence>
<dbReference type="InterPro" id="IPR007471">
    <property type="entry name" value="N-end_Aminoacyl_Trfase_N"/>
</dbReference>
<feature type="domain" description="N-end aminoacyl transferase N-terminal" evidence="5">
    <location>
        <begin position="19"/>
        <end position="88"/>
    </location>
</feature>
<evidence type="ECO:0000256" key="3">
    <source>
        <dbReference type="ARBA" id="ARBA00023315"/>
    </source>
</evidence>
<keyword evidence="1 4" id="KW-0963">Cytoplasm</keyword>
<dbReference type="InterPro" id="IPR017138">
    <property type="entry name" value="Asp_Glu_LeuTrfase"/>
</dbReference>
<dbReference type="AlphaFoldDB" id="A0A918XR17"/>
<dbReference type="InterPro" id="IPR016181">
    <property type="entry name" value="Acyl_CoA_acyltransferase"/>
</dbReference>
<comment type="function">
    <text evidence="4">Functions in the N-end rule pathway of protein degradation where it conjugates Leu from its aminoacyl-tRNA to the N-termini of proteins containing an N-terminal aspartate or glutamate.</text>
</comment>
<comment type="caution">
    <text evidence="7">The sequence shown here is derived from an EMBL/GenBank/DDBJ whole genome shotgun (WGS) entry which is preliminary data.</text>
</comment>
<dbReference type="Pfam" id="PF04377">
    <property type="entry name" value="ATE_C"/>
    <property type="match status" value="1"/>
</dbReference>
<dbReference type="GO" id="GO:0005737">
    <property type="term" value="C:cytoplasm"/>
    <property type="evidence" value="ECO:0007669"/>
    <property type="project" value="UniProtKB-SubCell"/>
</dbReference>
<name>A0A918XR17_9PROT</name>
<evidence type="ECO:0000259" key="5">
    <source>
        <dbReference type="Pfam" id="PF04376"/>
    </source>
</evidence>
<dbReference type="Pfam" id="PF04376">
    <property type="entry name" value="ATE_N"/>
    <property type="match status" value="1"/>
</dbReference>
<comment type="subcellular location">
    <subcellularLocation>
        <location evidence="4">Cytoplasm</location>
    </subcellularLocation>
</comment>
<organism evidence="7 8">
    <name type="scientific">Thalassobaculum fulvum</name>
    <dbReference type="NCBI Taxonomy" id="1633335"/>
    <lineage>
        <taxon>Bacteria</taxon>
        <taxon>Pseudomonadati</taxon>
        <taxon>Pseudomonadota</taxon>
        <taxon>Alphaproteobacteria</taxon>
        <taxon>Rhodospirillales</taxon>
        <taxon>Thalassobaculaceae</taxon>
        <taxon>Thalassobaculum</taxon>
    </lineage>
</organism>
<dbReference type="PANTHER" id="PTHR21367">
    <property type="entry name" value="ARGININE-TRNA-PROTEIN TRANSFERASE 1"/>
    <property type="match status" value="1"/>
</dbReference>